<dbReference type="GO" id="GO:0022857">
    <property type="term" value="F:transmembrane transporter activity"/>
    <property type="evidence" value="ECO:0007669"/>
    <property type="project" value="InterPro"/>
</dbReference>
<feature type="transmembrane region" description="Helical" evidence="7">
    <location>
        <begin position="202"/>
        <end position="220"/>
    </location>
</feature>
<evidence type="ECO:0000256" key="7">
    <source>
        <dbReference type="SAM" id="Phobius"/>
    </source>
</evidence>
<evidence type="ECO:0000256" key="6">
    <source>
        <dbReference type="SAM" id="MobiDB-lite"/>
    </source>
</evidence>
<feature type="transmembrane region" description="Helical" evidence="7">
    <location>
        <begin position="240"/>
        <end position="260"/>
    </location>
</feature>
<dbReference type="PANTHER" id="PTHR45649:SF28">
    <property type="entry name" value="TRANSPORTER, PUTATIVE (EUROFUNG)-RELATED"/>
    <property type="match status" value="1"/>
</dbReference>
<dbReference type="GeneID" id="54570409"/>
<dbReference type="RefSeq" id="XP_033666796.1">
    <property type="nucleotide sequence ID" value="XM_033817137.1"/>
</dbReference>
<dbReference type="OrthoDB" id="3900342at2759"/>
<reference evidence="8" key="1">
    <citation type="journal article" date="2020" name="Stud. Mycol.">
        <title>101 Dothideomycetes genomes: a test case for predicting lifestyles and emergence of pathogens.</title>
        <authorList>
            <person name="Haridas S."/>
            <person name="Albert R."/>
            <person name="Binder M."/>
            <person name="Bloem J."/>
            <person name="Labutti K."/>
            <person name="Salamov A."/>
            <person name="Andreopoulos B."/>
            <person name="Baker S."/>
            <person name="Barry K."/>
            <person name="Bills G."/>
            <person name="Bluhm B."/>
            <person name="Cannon C."/>
            <person name="Castanera R."/>
            <person name="Culley D."/>
            <person name="Daum C."/>
            <person name="Ezra D."/>
            <person name="Gonzalez J."/>
            <person name="Henrissat B."/>
            <person name="Kuo A."/>
            <person name="Liang C."/>
            <person name="Lipzen A."/>
            <person name="Lutzoni F."/>
            <person name="Magnuson J."/>
            <person name="Mondo S."/>
            <person name="Nolan M."/>
            <person name="Ohm R."/>
            <person name="Pangilinan J."/>
            <person name="Park H.-J."/>
            <person name="Ramirez L."/>
            <person name="Alfaro M."/>
            <person name="Sun H."/>
            <person name="Tritt A."/>
            <person name="Yoshinaga Y."/>
            <person name="Zwiers L.-H."/>
            <person name="Turgeon B."/>
            <person name="Goodwin S."/>
            <person name="Spatafora J."/>
            <person name="Crous P."/>
            <person name="Grigoriev I."/>
        </authorList>
    </citation>
    <scope>NUCLEOTIDE SEQUENCE</scope>
    <source>
        <strain evidence="8">ATCC 36951</strain>
    </source>
</reference>
<evidence type="ECO:0000256" key="2">
    <source>
        <dbReference type="ARBA" id="ARBA00022448"/>
    </source>
</evidence>
<dbReference type="GO" id="GO:0016020">
    <property type="term" value="C:membrane"/>
    <property type="evidence" value="ECO:0007669"/>
    <property type="project" value="UniProtKB-SubCell"/>
</dbReference>
<dbReference type="Proteomes" id="UP000799537">
    <property type="component" value="Unassembled WGS sequence"/>
</dbReference>
<feature type="compositionally biased region" description="Basic and acidic residues" evidence="6">
    <location>
        <begin position="1"/>
        <end position="18"/>
    </location>
</feature>
<dbReference type="InterPro" id="IPR002293">
    <property type="entry name" value="AA/rel_permease1"/>
</dbReference>
<feature type="transmembrane region" description="Helical" evidence="7">
    <location>
        <begin position="482"/>
        <end position="501"/>
    </location>
</feature>
<evidence type="ECO:0000256" key="3">
    <source>
        <dbReference type="ARBA" id="ARBA00022692"/>
    </source>
</evidence>
<proteinExistence type="predicted"/>
<keyword evidence="9" id="KW-1185">Reference proteome</keyword>
<evidence type="ECO:0000256" key="1">
    <source>
        <dbReference type="ARBA" id="ARBA00004141"/>
    </source>
</evidence>
<keyword evidence="2" id="KW-0813">Transport</keyword>
<feature type="region of interest" description="Disordered" evidence="6">
    <location>
        <begin position="1"/>
        <end position="23"/>
    </location>
</feature>
<keyword evidence="5 7" id="KW-0472">Membrane</keyword>
<dbReference type="Pfam" id="PF13520">
    <property type="entry name" value="AA_permease_2"/>
    <property type="match status" value="1"/>
</dbReference>
<feature type="transmembrane region" description="Helical" evidence="7">
    <location>
        <begin position="444"/>
        <end position="462"/>
    </location>
</feature>
<evidence type="ECO:0008006" key="10">
    <source>
        <dbReference type="Google" id="ProtNLM"/>
    </source>
</evidence>
<dbReference type="Gene3D" id="1.20.1740.10">
    <property type="entry name" value="Amino acid/polyamine transporter I"/>
    <property type="match status" value="1"/>
</dbReference>
<dbReference type="PIRSF" id="PIRSF006060">
    <property type="entry name" value="AA_transporter"/>
    <property type="match status" value="1"/>
</dbReference>
<comment type="subcellular location">
    <subcellularLocation>
        <location evidence="1">Membrane</location>
        <topology evidence="1">Multi-pass membrane protein</topology>
    </subcellularLocation>
</comment>
<dbReference type="PANTHER" id="PTHR45649">
    <property type="entry name" value="AMINO-ACID PERMEASE BAT1"/>
    <property type="match status" value="1"/>
</dbReference>
<feature type="transmembrane region" description="Helical" evidence="7">
    <location>
        <begin position="281"/>
        <end position="304"/>
    </location>
</feature>
<evidence type="ECO:0000313" key="8">
    <source>
        <dbReference type="EMBL" id="KAF2165907.1"/>
    </source>
</evidence>
<sequence length="515" mass="55364">MTEKHSKADGDLDAEQAKTLDGSTDVQEAELAALGYTSELQRNRSLYTLLFQSLAIVAVPYGEGSAMNSAIIGGGQLPYFVGWIMVSILDEAIAMSLAELASKFPTSAGPYYWVYRLLPEGQLRRVLSFITGWTWLVGNWTIALSVNFGMASLIAGTVTMYHPDWVASSWQLLLIFYAVCVGTFLVCVFGNRILPYIDTAASVWNALCILVVLIGLSVTANVGRHSAGEALAHYDKSLSGWGGFSFFIGLLPAAYTYAAVGMIASMAEEVNEPDIQLPKALCLSIPISAIAGLFFILPICFTLPPLEDILNAPAAQGLPYTFHVVMGSPGGGLALMFFVLGVGLFCSISITTTASRCTWAFARDRAIPLSRLWSRLDLGQVPVFALILTTVVQMLLGLINLGSSSAFTAFASVGVMGLAAGYAIPITVSMLSGRVAVSTARFRLPAPVGWTVNILGVLWIAFQLVLFSMPTALPVTIVSMNYASVVLVGFMFLSTVYYLFWARKEYDGPPKSDGF</sequence>
<feature type="transmembrane region" description="Helical" evidence="7">
    <location>
        <begin position="170"/>
        <end position="190"/>
    </location>
</feature>
<keyword evidence="3 7" id="KW-0812">Transmembrane</keyword>
<organism evidence="8 9">
    <name type="scientific">Zasmidium cellare ATCC 36951</name>
    <dbReference type="NCBI Taxonomy" id="1080233"/>
    <lineage>
        <taxon>Eukaryota</taxon>
        <taxon>Fungi</taxon>
        <taxon>Dikarya</taxon>
        <taxon>Ascomycota</taxon>
        <taxon>Pezizomycotina</taxon>
        <taxon>Dothideomycetes</taxon>
        <taxon>Dothideomycetidae</taxon>
        <taxon>Mycosphaerellales</taxon>
        <taxon>Mycosphaerellaceae</taxon>
        <taxon>Zasmidium</taxon>
    </lineage>
</organism>
<protein>
    <recommendedName>
        <fullName evidence="10">Amino acid permease/ SLC12A domain-containing protein</fullName>
    </recommendedName>
</protein>
<keyword evidence="4 7" id="KW-1133">Transmembrane helix</keyword>
<feature type="transmembrane region" description="Helical" evidence="7">
    <location>
        <begin position="126"/>
        <end position="150"/>
    </location>
</feature>
<name>A0A6A6CF97_ZASCE</name>
<feature type="transmembrane region" description="Helical" evidence="7">
    <location>
        <begin position="333"/>
        <end position="362"/>
    </location>
</feature>
<accession>A0A6A6CF97</accession>
<feature type="transmembrane region" description="Helical" evidence="7">
    <location>
        <begin position="407"/>
        <end position="432"/>
    </location>
</feature>
<evidence type="ECO:0000256" key="4">
    <source>
        <dbReference type="ARBA" id="ARBA00022989"/>
    </source>
</evidence>
<dbReference type="AlphaFoldDB" id="A0A6A6CF97"/>
<gene>
    <name evidence="8" type="ORF">M409DRAFT_66863</name>
</gene>
<feature type="transmembrane region" description="Helical" evidence="7">
    <location>
        <begin position="383"/>
        <end position="401"/>
    </location>
</feature>
<dbReference type="EMBL" id="ML993598">
    <property type="protein sequence ID" value="KAF2165907.1"/>
    <property type="molecule type" value="Genomic_DNA"/>
</dbReference>
<evidence type="ECO:0000313" key="9">
    <source>
        <dbReference type="Proteomes" id="UP000799537"/>
    </source>
</evidence>
<evidence type="ECO:0000256" key="5">
    <source>
        <dbReference type="ARBA" id="ARBA00023136"/>
    </source>
</evidence>